<keyword evidence="2" id="KW-1003">Cell membrane</keyword>
<keyword evidence="3 8" id="KW-0812">Transmembrane</keyword>
<feature type="transmembrane region" description="Helical" evidence="8">
    <location>
        <begin position="84"/>
        <end position="102"/>
    </location>
</feature>
<accession>A0ABV2UF10</accession>
<dbReference type="RefSeq" id="WP_356711394.1">
    <property type="nucleotide sequence ID" value="NZ_JBEXIP010000026.1"/>
</dbReference>
<evidence type="ECO:0000256" key="3">
    <source>
        <dbReference type="ARBA" id="ARBA00022692"/>
    </source>
</evidence>
<evidence type="ECO:0000313" key="11">
    <source>
        <dbReference type="Proteomes" id="UP001550044"/>
    </source>
</evidence>
<gene>
    <name evidence="10" type="ORF">ABZV61_27310</name>
</gene>
<comment type="caution">
    <text evidence="10">The sequence shown here is derived from an EMBL/GenBank/DDBJ whole genome shotgun (WGS) entry which is preliminary data.</text>
</comment>
<evidence type="ECO:0000256" key="2">
    <source>
        <dbReference type="ARBA" id="ARBA00022475"/>
    </source>
</evidence>
<comment type="similarity">
    <text evidence="6">Belongs to the YccS/YhfK family.</text>
</comment>
<dbReference type="PANTHER" id="PTHR30509">
    <property type="entry name" value="P-HYDROXYBENZOIC ACID EFFLUX PUMP SUBUNIT-RELATED"/>
    <property type="match status" value="1"/>
</dbReference>
<feature type="transmembrane region" description="Helical" evidence="8">
    <location>
        <begin position="489"/>
        <end position="507"/>
    </location>
</feature>
<dbReference type="Pfam" id="PF13515">
    <property type="entry name" value="FUSC_2"/>
    <property type="match status" value="1"/>
</dbReference>
<reference evidence="10 11" key="1">
    <citation type="submission" date="2024-06" db="EMBL/GenBank/DDBJ databases">
        <title>The Natural Products Discovery Center: Release of the First 8490 Sequenced Strains for Exploring Actinobacteria Biosynthetic Diversity.</title>
        <authorList>
            <person name="Kalkreuter E."/>
            <person name="Kautsar S.A."/>
            <person name="Yang D."/>
            <person name="Bader C.D."/>
            <person name="Teijaro C.N."/>
            <person name="Fluegel L."/>
            <person name="Davis C.M."/>
            <person name="Simpson J.R."/>
            <person name="Lauterbach L."/>
            <person name="Steele A.D."/>
            <person name="Gui C."/>
            <person name="Meng S."/>
            <person name="Li G."/>
            <person name="Viehrig K."/>
            <person name="Ye F."/>
            <person name="Su P."/>
            <person name="Kiefer A.F."/>
            <person name="Nichols A."/>
            <person name="Cepeda A.J."/>
            <person name="Yan W."/>
            <person name="Fan B."/>
            <person name="Jiang Y."/>
            <person name="Adhikari A."/>
            <person name="Zheng C.-J."/>
            <person name="Schuster L."/>
            <person name="Cowan T.M."/>
            <person name="Smanski M.J."/>
            <person name="Chevrette M.G."/>
            <person name="De Carvalho L.P.S."/>
            <person name="Shen B."/>
        </authorList>
    </citation>
    <scope>NUCLEOTIDE SEQUENCE [LARGE SCALE GENOMIC DNA]</scope>
    <source>
        <strain evidence="10 11">NPDC005137</strain>
    </source>
</reference>
<evidence type="ECO:0000256" key="4">
    <source>
        <dbReference type="ARBA" id="ARBA00022989"/>
    </source>
</evidence>
<evidence type="ECO:0000259" key="9">
    <source>
        <dbReference type="Pfam" id="PF13515"/>
    </source>
</evidence>
<feature type="domain" description="Integral membrane bound transporter" evidence="9">
    <location>
        <begin position="376"/>
        <end position="501"/>
    </location>
</feature>
<dbReference type="Proteomes" id="UP001550044">
    <property type="component" value="Unassembled WGS sequence"/>
</dbReference>
<keyword evidence="5 8" id="KW-0472">Membrane</keyword>
<sequence length="608" mass="63079">MSDSTMRTRQPSSVRRLPLVGPLRLARPSDMWFKPALSVVAASAVPNLALFAVGRLDLVMYTMAGSLCALYGHSLPYARRARTVAGVVVGMLIGMAIALVTASLTDSTAVLIAVGALLAAGQKVLCDATRIGPPGPVIFTFVTSAALFAPQHLGQVPGHLALTVAAGAVSWLVTVGPALLRREGPERRATARALTAAAAYADDPGHRTRHAAAAAVHTAWQTLLAAGRPTPVRRELERLVVHAEAALARGALGAHPGVHGRPVGDAHGGGHARTADRDSKLAPTAVDTRTGGHELEACVAGPDRLRAWARQTRARGPVPTPPPAPGTAEELFGIDAERAARRTAGRRDARRAVLRALAPGSPLLPIAARALIGCALAGYVSMAVGVGRPYWAIVTAASLYQANVTLSWNRALQRTLGNLLGVLVFAAVLPVSRTSSLALIGCCLFFNFAAEALITRNYWLGSIAVTPMALLVLEFGGPHPAGELIGDRVLDTVIGAAVGILAAMAVTNRRATGRLERALAATDRARAHAVHVIAAPAPAPAALDAARRGLTGSLVELREAGDTAAGEWWQRALPEEHILAAEQAGHRTLAATATRQGLIAPAPENGAV</sequence>
<protein>
    <submittedName>
        <fullName evidence="10">FUSC family protein</fullName>
    </submittedName>
</protein>
<proteinExistence type="inferred from homology"/>
<keyword evidence="4 8" id="KW-1133">Transmembrane helix</keyword>
<evidence type="ECO:0000256" key="5">
    <source>
        <dbReference type="ARBA" id="ARBA00023136"/>
    </source>
</evidence>
<name>A0ABV2UF10_9ACTN</name>
<comment type="subcellular location">
    <subcellularLocation>
        <location evidence="1">Cell membrane</location>
        <topology evidence="1">Multi-pass membrane protein</topology>
    </subcellularLocation>
</comment>
<keyword evidence="11" id="KW-1185">Reference proteome</keyword>
<feature type="transmembrane region" description="Helical" evidence="8">
    <location>
        <begin position="160"/>
        <end position="180"/>
    </location>
</feature>
<evidence type="ECO:0000256" key="6">
    <source>
        <dbReference type="ARBA" id="ARBA00043993"/>
    </source>
</evidence>
<feature type="region of interest" description="Disordered" evidence="7">
    <location>
        <begin position="264"/>
        <end position="288"/>
    </location>
</feature>
<organism evidence="10 11">
    <name type="scientific">Streptomyces sp. 900116325</name>
    <dbReference type="NCBI Taxonomy" id="3154295"/>
    <lineage>
        <taxon>Bacteria</taxon>
        <taxon>Bacillati</taxon>
        <taxon>Actinomycetota</taxon>
        <taxon>Actinomycetes</taxon>
        <taxon>Kitasatosporales</taxon>
        <taxon>Streptomycetaceae</taxon>
        <taxon>Streptomyces</taxon>
    </lineage>
</organism>
<feature type="transmembrane region" description="Helical" evidence="8">
    <location>
        <begin position="458"/>
        <end position="477"/>
    </location>
</feature>
<evidence type="ECO:0000256" key="1">
    <source>
        <dbReference type="ARBA" id="ARBA00004651"/>
    </source>
</evidence>
<evidence type="ECO:0000313" key="10">
    <source>
        <dbReference type="EMBL" id="MET8436425.1"/>
    </source>
</evidence>
<dbReference type="InterPro" id="IPR049453">
    <property type="entry name" value="Memb_transporter_dom"/>
</dbReference>
<dbReference type="PANTHER" id="PTHR30509:SF9">
    <property type="entry name" value="MULTIDRUG RESISTANCE PROTEIN MDTO"/>
    <property type="match status" value="1"/>
</dbReference>
<feature type="transmembrane region" description="Helical" evidence="8">
    <location>
        <begin position="419"/>
        <end position="446"/>
    </location>
</feature>
<evidence type="ECO:0000256" key="8">
    <source>
        <dbReference type="SAM" id="Phobius"/>
    </source>
</evidence>
<evidence type="ECO:0000256" key="7">
    <source>
        <dbReference type="SAM" id="MobiDB-lite"/>
    </source>
</evidence>
<dbReference type="EMBL" id="JBEXIP010000026">
    <property type="protein sequence ID" value="MET8436425.1"/>
    <property type="molecule type" value="Genomic_DNA"/>
</dbReference>